<evidence type="ECO:0000259" key="1">
    <source>
        <dbReference type="SMART" id="SM00960"/>
    </source>
</evidence>
<dbReference type="SMART" id="SM00960">
    <property type="entry name" value="Robl_LC7"/>
    <property type="match status" value="1"/>
</dbReference>
<dbReference type="Pfam" id="PF03259">
    <property type="entry name" value="Robl_LC7"/>
    <property type="match status" value="1"/>
</dbReference>
<accession>A0A1M6DWD1</accession>
<dbReference type="InterPro" id="IPR004942">
    <property type="entry name" value="Roadblock/LAMTOR2_dom"/>
</dbReference>
<dbReference type="OrthoDB" id="5187023at2"/>
<dbReference type="STRING" id="758803.SAMN05421803_10240"/>
<reference evidence="2 3" key="1">
    <citation type="submission" date="2016-11" db="EMBL/GenBank/DDBJ databases">
        <authorList>
            <person name="Jaros S."/>
            <person name="Januszkiewicz K."/>
            <person name="Wedrychowicz H."/>
        </authorList>
    </citation>
    <scope>NUCLEOTIDE SEQUENCE [LARGE SCALE GENOMIC DNA]</scope>
    <source>
        <strain evidence="2 3">CGMCC 4.5723</strain>
    </source>
</reference>
<organism evidence="2 3">
    <name type="scientific">Nocardiopsis flavescens</name>
    <dbReference type="NCBI Taxonomy" id="758803"/>
    <lineage>
        <taxon>Bacteria</taxon>
        <taxon>Bacillati</taxon>
        <taxon>Actinomycetota</taxon>
        <taxon>Actinomycetes</taxon>
        <taxon>Streptosporangiales</taxon>
        <taxon>Nocardiopsidaceae</taxon>
        <taxon>Nocardiopsis</taxon>
    </lineage>
</organism>
<dbReference type="EMBL" id="FQZK01000002">
    <property type="protein sequence ID" value="SHI77430.1"/>
    <property type="molecule type" value="Genomic_DNA"/>
</dbReference>
<proteinExistence type="predicted"/>
<dbReference type="AlphaFoldDB" id="A0A1M6DWD1"/>
<dbReference type="Gene3D" id="3.30.450.30">
    <property type="entry name" value="Dynein light chain 2a, cytoplasmic"/>
    <property type="match status" value="1"/>
</dbReference>
<dbReference type="PANTHER" id="PTHR36222:SF1">
    <property type="entry name" value="SERINE PROTEASE INHIBITOR RV3364C"/>
    <property type="match status" value="1"/>
</dbReference>
<evidence type="ECO:0000313" key="2">
    <source>
        <dbReference type="EMBL" id="SHI77430.1"/>
    </source>
</evidence>
<sequence>MTEPVNDSVENFSWLIDRFVRDVRGVEHAVVVSSDGLVLTHSSDFPEEHAEQLAAIASGLHSLAVGGASLFQRGECEQLLVRFNHGHLFIMAISDGSCMAVLTAPGTELKIVGFQMAKLVENVAHVLTPQLRSQLREVIQN</sequence>
<dbReference type="PANTHER" id="PTHR36222">
    <property type="entry name" value="SERINE PROTEASE INHIBITOR RV3364C"/>
    <property type="match status" value="1"/>
</dbReference>
<dbReference type="Proteomes" id="UP000184452">
    <property type="component" value="Unassembled WGS sequence"/>
</dbReference>
<dbReference type="InterPro" id="IPR053141">
    <property type="entry name" value="Mycobact_SerProt_Inhib_Rv3364c"/>
</dbReference>
<protein>
    <recommendedName>
        <fullName evidence="1">Roadblock/LAMTOR2 domain-containing protein</fullName>
    </recommendedName>
</protein>
<feature type="domain" description="Roadblock/LAMTOR2" evidence="1">
    <location>
        <begin position="13"/>
        <end position="103"/>
    </location>
</feature>
<gene>
    <name evidence="2" type="ORF">SAMN05421803_10240</name>
</gene>
<dbReference type="RefSeq" id="WP_073375556.1">
    <property type="nucleotide sequence ID" value="NZ_FQZK01000002.1"/>
</dbReference>
<keyword evidence="3" id="KW-1185">Reference proteome</keyword>
<evidence type="ECO:0000313" key="3">
    <source>
        <dbReference type="Proteomes" id="UP000184452"/>
    </source>
</evidence>
<name>A0A1M6DWD1_9ACTN</name>
<dbReference type="SUPFAM" id="SSF103196">
    <property type="entry name" value="Roadblock/LC7 domain"/>
    <property type="match status" value="1"/>
</dbReference>